<evidence type="ECO:0000256" key="5">
    <source>
        <dbReference type="ARBA" id="ARBA00022723"/>
    </source>
</evidence>
<reference evidence="19" key="2">
    <citation type="submission" date="2025-08" db="UniProtKB">
        <authorList>
            <consortium name="Ensembl"/>
        </authorList>
    </citation>
    <scope>IDENTIFICATION</scope>
</reference>
<evidence type="ECO:0000256" key="3">
    <source>
        <dbReference type="ARBA" id="ARBA00004496"/>
    </source>
</evidence>
<evidence type="ECO:0000256" key="16">
    <source>
        <dbReference type="ARBA" id="ARBA00082910"/>
    </source>
</evidence>
<sequence>MALPPHPQVSQGRGCFLTCPFVLMYELVNKHNHLLTLGCQRVGRATESVVAWGWGSWRLRLQPRGGGDDEAASGTQPELRREAAGEGGALGPGRSLEEGGAGPRGGGGGSGGVMAEAALDAVRRELREFPAAARELSVPLAVPHLDEPPSPLHFYRDWVCPNRPCIIRNALQHWPALRKWSLPYLRATVGSTEVSVAVTPDGYADAVRGDRFVMPAERRLPLSHVLDVLEGRAQHPGVLYVQKQCSNLPTELPQLLPDVEPHVPWASEALGKMPDAVNFWLGEAAAVTSLHKDHYENLYCVVSGEKHFLLHPPSDRPFIPYELYTQATYQLTEEGSFKTVDEEATEKVPWIPLDPLAPDLARYPSYCQAQALRCTVRAGEILYLPALWFHHVQQSHGCIAVNFWYDMEYDLKYSYFQLLDSLTKVSGLN</sequence>
<dbReference type="InterPro" id="IPR003347">
    <property type="entry name" value="JmjC_dom"/>
</dbReference>
<dbReference type="AlphaFoldDB" id="A0A8C2S1Z9"/>
<organism evidence="19">
    <name type="scientific">Capra hircus</name>
    <name type="common">Goat</name>
    <dbReference type="NCBI Taxonomy" id="9925"/>
    <lineage>
        <taxon>Eukaryota</taxon>
        <taxon>Metazoa</taxon>
        <taxon>Chordata</taxon>
        <taxon>Craniata</taxon>
        <taxon>Vertebrata</taxon>
        <taxon>Euteleostomi</taxon>
        <taxon>Mammalia</taxon>
        <taxon>Eutheria</taxon>
        <taxon>Laurasiatheria</taxon>
        <taxon>Artiodactyla</taxon>
        <taxon>Ruminantia</taxon>
        <taxon>Pecora</taxon>
        <taxon>Bovidae</taxon>
        <taxon>Caprinae</taxon>
        <taxon>Capra</taxon>
    </lineage>
</organism>
<evidence type="ECO:0000256" key="1">
    <source>
        <dbReference type="ARBA" id="ARBA00001954"/>
    </source>
</evidence>
<keyword evidence="9" id="KW-1015">Disulfide bond</keyword>
<evidence type="ECO:0000259" key="18">
    <source>
        <dbReference type="PROSITE" id="PS51184"/>
    </source>
</evidence>
<dbReference type="SUPFAM" id="SSF51197">
    <property type="entry name" value="Clavaminate synthase-like"/>
    <property type="match status" value="1"/>
</dbReference>
<evidence type="ECO:0000256" key="15">
    <source>
        <dbReference type="ARBA" id="ARBA00078699"/>
    </source>
</evidence>
<dbReference type="Pfam" id="PF13621">
    <property type="entry name" value="Cupin_8"/>
    <property type="match status" value="1"/>
</dbReference>
<feature type="region of interest" description="Disordered" evidence="17">
    <location>
        <begin position="63"/>
        <end position="112"/>
    </location>
</feature>
<dbReference type="Gene3D" id="2.60.120.10">
    <property type="entry name" value="Jelly Rolls"/>
    <property type="match status" value="1"/>
</dbReference>
<dbReference type="PANTHER" id="PTHR12461:SF99">
    <property type="entry name" value="BIFUNCTIONAL PEPTIDASE AND (3S)-LYSYL HYDROXYLASE JMJD7"/>
    <property type="match status" value="1"/>
</dbReference>
<dbReference type="PANTHER" id="PTHR12461">
    <property type="entry name" value="HYPOXIA-INDUCIBLE FACTOR 1 ALPHA INHIBITOR-RELATED"/>
    <property type="match status" value="1"/>
</dbReference>
<evidence type="ECO:0000256" key="4">
    <source>
        <dbReference type="ARBA" id="ARBA00022490"/>
    </source>
</evidence>
<dbReference type="InterPro" id="IPR014710">
    <property type="entry name" value="RmlC-like_jellyroll"/>
</dbReference>
<proteinExistence type="predicted"/>
<evidence type="ECO:0000256" key="10">
    <source>
        <dbReference type="ARBA" id="ARBA00023242"/>
    </source>
</evidence>
<keyword evidence="8" id="KW-0408">Iron</keyword>
<evidence type="ECO:0000256" key="17">
    <source>
        <dbReference type="SAM" id="MobiDB-lite"/>
    </source>
</evidence>
<dbReference type="InterPro" id="IPR041667">
    <property type="entry name" value="Cupin_8"/>
</dbReference>
<keyword evidence="5" id="KW-0479">Metal-binding</keyword>
<dbReference type="GO" id="GO:0005737">
    <property type="term" value="C:cytoplasm"/>
    <property type="evidence" value="ECO:0007669"/>
    <property type="project" value="UniProtKB-SubCell"/>
</dbReference>
<evidence type="ECO:0000313" key="19">
    <source>
        <dbReference type="Ensembl" id="ENSCHIP00010037209.1"/>
    </source>
</evidence>
<evidence type="ECO:0000256" key="2">
    <source>
        <dbReference type="ARBA" id="ARBA00004123"/>
    </source>
</evidence>
<dbReference type="Ensembl" id="ENSCHIT00010052241.1">
    <property type="protein sequence ID" value="ENSCHIP00010037209.1"/>
    <property type="gene ID" value="ENSCHIG00010027672.1"/>
</dbReference>
<keyword evidence="4" id="KW-0963">Cytoplasm</keyword>
<evidence type="ECO:0000256" key="7">
    <source>
        <dbReference type="ARBA" id="ARBA00023002"/>
    </source>
</evidence>
<evidence type="ECO:0000256" key="6">
    <source>
        <dbReference type="ARBA" id="ARBA00022801"/>
    </source>
</evidence>
<dbReference type="FunFam" id="2.60.120.10:FF:000059">
    <property type="entry name" value="jmjC domain-containing protein 7"/>
    <property type="match status" value="1"/>
</dbReference>
<keyword evidence="7" id="KW-0560">Oxidoreductase</keyword>
<protein>
    <recommendedName>
        <fullName evidence="14">Bifunctional peptidase and (3S)-lysyl hydroxylase JMJD7</fullName>
        <ecNumber evidence="13">1.14.11.63</ecNumber>
    </recommendedName>
    <alternativeName>
        <fullName evidence="15">JmjC domain-containing protein 7</fullName>
    </alternativeName>
    <alternativeName>
        <fullName evidence="16">Jumonji domain-containing protein 7</fullName>
    </alternativeName>
</protein>
<dbReference type="SMART" id="SM00558">
    <property type="entry name" value="JmjC"/>
    <property type="match status" value="1"/>
</dbReference>
<evidence type="ECO:0000256" key="14">
    <source>
        <dbReference type="ARBA" id="ARBA00071397"/>
    </source>
</evidence>
<dbReference type="GO" id="GO:0106155">
    <property type="term" value="F:peptidyl-lysine 3-dioxygenase activity"/>
    <property type="evidence" value="ECO:0007669"/>
    <property type="project" value="UniProtKB-EC"/>
</dbReference>
<keyword evidence="6" id="KW-0378">Hydrolase</keyword>
<feature type="compositionally biased region" description="Gly residues" evidence="17">
    <location>
        <begin position="99"/>
        <end position="112"/>
    </location>
</feature>
<comment type="subunit">
    <text evidence="12">Homodimer; disulfide-linked. Interacts with DRG1 and DRG2.</text>
</comment>
<evidence type="ECO:0000256" key="13">
    <source>
        <dbReference type="ARBA" id="ARBA00066577"/>
    </source>
</evidence>
<keyword evidence="10" id="KW-0539">Nucleus</keyword>
<feature type="domain" description="JmjC" evidence="18">
    <location>
        <begin position="241"/>
        <end position="420"/>
    </location>
</feature>
<evidence type="ECO:0000256" key="9">
    <source>
        <dbReference type="ARBA" id="ARBA00023157"/>
    </source>
</evidence>
<comment type="cofactor">
    <cofactor evidence="1">
        <name>Fe(2+)</name>
        <dbReference type="ChEBI" id="CHEBI:29033"/>
    </cofactor>
</comment>
<dbReference type="PROSITE" id="PS51184">
    <property type="entry name" value="JMJC"/>
    <property type="match status" value="1"/>
</dbReference>
<dbReference type="GO" id="GO:0005634">
    <property type="term" value="C:nucleus"/>
    <property type="evidence" value="ECO:0007669"/>
    <property type="project" value="UniProtKB-SubCell"/>
</dbReference>
<dbReference type="GO" id="GO:0016787">
    <property type="term" value="F:hydrolase activity"/>
    <property type="evidence" value="ECO:0007669"/>
    <property type="project" value="UniProtKB-KW"/>
</dbReference>
<comment type="function">
    <text evidence="11">Bifunctional enzyme that acts both as an endopeptidase and 2-oxoglutarate-dependent monooxygenase. Endopeptidase that cleaves histones N-terminal tails at the carboxyl side of methylated arginine or lysine residues, to generate 'tailless nucleosomes', which may trigger transcription elongation. Preferentially recognizes and cleaves monomethylated and dimethylated arginine residues of histones H2, H3 and H4. After initial cleavage, continues to digest histones tails via its aminopeptidase activity. Additionally, may play a role in protein biosynthesis by modifying the translation machinery. Acts as a Fe(2+) and 2-oxoglutarate-dependent monooxygenase, catalyzing (S)-stereospecific hydroxylation at C-3 of 'Lys-22' of DRG1 and 'Lys-21' of DRG2 translation factors (TRAFAC), promoting their interaction with ribonucleic acids (RNA).</text>
</comment>
<dbReference type="EC" id="1.14.11.63" evidence="13"/>
<evidence type="ECO:0000256" key="8">
    <source>
        <dbReference type="ARBA" id="ARBA00023004"/>
    </source>
</evidence>
<name>A0A8C2S1Z9_CAPHI</name>
<accession>A0A8C2S1Z9</accession>
<dbReference type="GO" id="GO:0046872">
    <property type="term" value="F:metal ion binding"/>
    <property type="evidence" value="ECO:0007669"/>
    <property type="project" value="UniProtKB-KW"/>
</dbReference>
<comment type="subcellular location">
    <subcellularLocation>
        <location evidence="3">Cytoplasm</location>
    </subcellularLocation>
    <subcellularLocation>
        <location evidence="2">Nucleus</location>
    </subcellularLocation>
</comment>
<evidence type="ECO:0000256" key="12">
    <source>
        <dbReference type="ARBA" id="ARBA00061908"/>
    </source>
</evidence>
<evidence type="ECO:0000256" key="11">
    <source>
        <dbReference type="ARBA" id="ARBA00054742"/>
    </source>
</evidence>
<reference evidence="19" key="1">
    <citation type="submission" date="2019-03" db="EMBL/GenBank/DDBJ databases">
        <title>Genome sequencing and reference-guided assembly of Black Bengal Goat (Capra hircus).</title>
        <authorList>
            <person name="Siddiki A.Z."/>
            <person name="Baten A."/>
            <person name="Billah M."/>
            <person name="Alam M.A.U."/>
            <person name="Shawrob K.S.M."/>
            <person name="Saha S."/>
            <person name="Chowdhury M."/>
            <person name="Rahman A.H."/>
            <person name="Stear M."/>
            <person name="Miah G."/>
            <person name="Das G.B."/>
            <person name="Hossain M.M."/>
            <person name="Kumkum M."/>
            <person name="Islam M.S."/>
            <person name="Mollah A.M."/>
            <person name="Ahsan A."/>
            <person name="Tusar F."/>
            <person name="Khan M.K.I."/>
        </authorList>
    </citation>
    <scope>NUCLEOTIDE SEQUENCE [LARGE SCALE GENOMIC DNA]</scope>
</reference>